<sequence length="397" mass="45653">RVEQFQASWLEEDIFKGWLIPHSTENRAICTTCDVTIQCYKTKLIEHSQTDTHIENTHVKNAQNESKTITESATLTYENKVKRAEIKLTAFIVEHNIPFHAVDRLIPLIKEICKDPTVISSLSLNLDYTGTGTSNMQVTDKCEVDEIDEMTRNLQTCKFSLLMDENTNDSKRILCILVRYVSPQDKTVTTQLLTLICIDQTDPVDKFFEEFKNLLKKKRIPLQNIVAVAGNNSSMMDGCNSVIKHLQSKMPDIIKLNCIDHSVAIVVDTAYAHIPESCKDFIQIVASYISDNVEEFMHLNEFKDTFNAETNKILRSPKKWLVLHKCIVKITGNWVILKDLFLQNFISTENNATDDTSKSIKTLSKQFNNDLIKAYLLFLNYSLYFFNDLNMLYQSHK</sequence>
<feature type="non-terminal residue" evidence="1">
    <location>
        <position position="397"/>
    </location>
</feature>
<name>E2BHQ0_HARSA</name>
<gene>
    <name evidence="1" type="ORF">EAI_00952</name>
</gene>
<reference evidence="1 2" key="1">
    <citation type="journal article" date="2010" name="Science">
        <title>Genomic comparison of the ants Camponotus floridanus and Harpegnathos saltator.</title>
        <authorList>
            <person name="Bonasio R."/>
            <person name="Zhang G."/>
            <person name="Ye C."/>
            <person name="Mutti N.S."/>
            <person name="Fang X."/>
            <person name="Qin N."/>
            <person name="Donahue G."/>
            <person name="Yang P."/>
            <person name="Li Q."/>
            <person name="Li C."/>
            <person name="Zhang P."/>
            <person name="Huang Z."/>
            <person name="Berger S.L."/>
            <person name="Reinberg D."/>
            <person name="Wang J."/>
            <person name="Liebig J."/>
        </authorList>
    </citation>
    <scope>NUCLEOTIDE SEQUENCE [LARGE SCALE GENOMIC DNA]</scope>
    <source>
        <strain evidence="1 2">R22 G/1</strain>
    </source>
</reference>
<proteinExistence type="predicted"/>
<protein>
    <recommendedName>
        <fullName evidence="3">DUF4371 domain-containing protein</fullName>
    </recommendedName>
</protein>
<dbReference type="PANTHER" id="PTHR37162">
    <property type="entry name" value="HAT FAMILY DIMERISATION DOMAINCONTAINING PROTEIN-RELATED"/>
    <property type="match status" value="1"/>
</dbReference>
<accession>E2BHQ0</accession>
<dbReference type="InParanoid" id="E2BHQ0"/>
<organism evidence="2">
    <name type="scientific">Harpegnathos saltator</name>
    <name type="common">Jerdon's jumping ant</name>
    <dbReference type="NCBI Taxonomy" id="610380"/>
    <lineage>
        <taxon>Eukaryota</taxon>
        <taxon>Metazoa</taxon>
        <taxon>Ecdysozoa</taxon>
        <taxon>Arthropoda</taxon>
        <taxon>Hexapoda</taxon>
        <taxon>Insecta</taxon>
        <taxon>Pterygota</taxon>
        <taxon>Neoptera</taxon>
        <taxon>Endopterygota</taxon>
        <taxon>Hymenoptera</taxon>
        <taxon>Apocrita</taxon>
        <taxon>Aculeata</taxon>
        <taxon>Formicoidea</taxon>
        <taxon>Formicidae</taxon>
        <taxon>Ponerinae</taxon>
        <taxon>Ponerini</taxon>
        <taxon>Harpegnathos</taxon>
    </lineage>
</organism>
<dbReference type="Proteomes" id="UP000008237">
    <property type="component" value="Unassembled WGS sequence"/>
</dbReference>
<evidence type="ECO:0008006" key="3">
    <source>
        <dbReference type="Google" id="ProtNLM"/>
    </source>
</evidence>
<evidence type="ECO:0000313" key="1">
    <source>
        <dbReference type="EMBL" id="EFN84798.1"/>
    </source>
</evidence>
<dbReference type="AlphaFoldDB" id="E2BHQ0"/>
<evidence type="ECO:0000313" key="2">
    <source>
        <dbReference type="Proteomes" id="UP000008237"/>
    </source>
</evidence>
<dbReference type="OrthoDB" id="8046116at2759"/>
<keyword evidence="2" id="KW-1185">Reference proteome</keyword>
<dbReference type="PANTHER" id="PTHR37162:SF1">
    <property type="entry name" value="BED-TYPE DOMAIN-CONTAINING PROTEIN"/>
    <property type="match status" value="1"/>
</dbReference>
<dbReference type="EMBL" id="GL448322">
    <property type="protein sequence ID" value="EFN84798.1"/>
    <property type="molecule type" value="Genomic_DNA"/>
</dbReference>
<feature type="non-terminal residue" evidence="1">
    <location>
        <position position="1"/>
    </location>
</feature>